<dbReference type="OrthoDB" id="2544694at2759"/>
<comment type="caution">
    <text evidence="2">The sequence shown here is derived from an EMBL/GenBank/DDBJ whole genome shotgun (WGS) entry which is preliminary data.</text>
</comment>
<dbReference type="EMBL" id="MWPZ01000004">
    <property type="protein sequence ID" value="TID00203.1"/>
    <property type="molecule type" value="Genomic_DNA"/>
</dbReference>
<name>A0A4T0W4K3_9PEZI</name>
<evidence type="ECO:0000256" key="1">
    <source>
        <dbReference type="SAM" id="SignalP"/>
    </source>
</evidence>
<evidence type="ECO:0000313" key="2">
    <source>
        <dbReference type="EMBL" id="TID00203.1"/>
    </source>
</evidence>
<sequence>MSFQAPFKYLALVLAAAGYAVAEPTRPGLTYLYSLNGTLGEPFTTGVGPHGTRAVLPVLGGPFSGPNISGQVLPIGADWGIVDSNGLFWADARYNLRTDDGAEIFVQTSGPGQPDGTNHLRVIFETGSEKYYWMNNILAIGILTNGTTTDGTRWAALDAWQVNTSA</sequence>
<gene>
    <name evidence="2" type="ORF">CH35J_005153</name>
</gene>
<dbReference type="Gene3D" id="2.40.160.20">
    <property type="match status" value="1"/>
</dbReference>
<reference evidence="2 3" key="1">
    <citation type="journal article" date="2019" name="Genome Biol. Evol.">
        <title>Genomic Plasticity Mediated by Transposable Elements in the Plant Pathogenic Fungus Colletotrichum higginsianum.</title>
        <authorList>
            <person name="Tsushima A."/>
            <person name="Gan P."/>
            <person name="Kumakura N."/>
            <person name="Narusaka M."/>
            <person name="Takano Y."/>
            <person name="Narusaka Y."/>
            <person name="Shirasu K."/>
        </authorList>
    </citation>
    <scope>NUCLEOTIDE SEQUENCE [LARGE SCALE GENOMIC DNA]</scope>
    <source>
        <strain evidence="2 3">MAFF305635-RFP</strain>
    </source>
</reference>
<dbReference type="InterPro" id="IPR020915">
    <property type="entry name" value="UPF0311"/>
</dbReference>
<organism evidence="2 3">
    <name type="scientific">Colletotrichum higginsianum</name>
    <dbReference type="NCBI Taxonomy" id="80884"/>
    <lineage>
        <taxon>Eukaryota</taxon>
        <taxon>Fungi</taxon>
        <taxon>Dikarya</taxon>
        <taxon>Ascomycota</taxon>
        <taxon>Pezizomycotina</taxon>
        <taxon>Sordariomycetes</taxon>
        <taxon>Hypocreomycetidae</taxon>
        <taxon>Glomerellales</taxon>
        <taxon>Glomerellaceae</taxon>
        <taxon>Colletotrichum</taxon>
        <taxon>Colletotrichum destructivum species complex</taxon>
    </lineage>
</organism>
<feature type="signal peptide" evidence="1">
    <location>
        <begin position="1"/>
        <end position="22"/>
    </location>
</feature>
<dbReference type="Proteomes" id="UP000305883">
    <property type="component" value="Unassembled WGS sequence"/>
</dbReference>
<dbReference type="PANTHER" id="PTHR37315">
    <property type="entry name" value="UPF0311 PROTEIN BLR7842"/>
    <property type="match status" value="1"/>
</dbReference>
<dbReference type="Pfam" id="PF11578">
    <property type="entry name" value="DUF3237"/>
    <property type="match status" value="1"/>
</dbReference>
<keyword evidence="1" id="KW-0732">Signal</keyword>
<feature type="chain" id="PRO_5020472963" evidence="1">
    <location>
        <begin position="23"/>
        <end position="166"/>
    </location>
</feature>
<protein>
    <submittedName>
        <fullName evidence="2">UPF0311 protein</fullName>
    </submittedName>
</protein>
<accession>A0A4T0W4K3</accession>
<proteinExistence type="predicted"/>
<dbReference type="PANTHER" id="PTHR37315:SF1">
    <property type="entry name" value="UPF0311 PROTEIN BLR7842"/>
    <property type="match status" value="1"/>
</dbReference>
<dbReference type="AlphaFoldDB" id="A0A4T0W4K3"/>
<evidence type="ECO:0000313" key="3">
    <source>
        <dbReference type="Proteomes" id="UP000305883"/>
    </source>
</evidence>